<accession>A0AAD7EL69</accession>
<reference evidence="2" key="1">
    <citation type="submission" date="2023-03" db="EMBL/GenBank/DDBJ databases">
        <title>Massive genome expansion in bonnet fungi (Mycena s.s.) driven by repeated elements and novel gene families across ecological guilds.</title>
        <authorList>
            <consortium name="Lawrence Berkeley National Laboratory"/>
            <person name="Harder C.B."/>
            <person name="Miyauchi S."/>
            <person name="Viragh M."/>
            <person name="Kuo A."/>
            <person name="Thoen E."/>
            <person name="Andreopoulos B."/>
            <person name="Lu D."/>
            <person name="Skrede I."/>
            <person name="Drula E."/>
            <person name="Henrissat B."/>
            <person name="Morin E."/>
            <person name="Kohler A."/>
            <person name="Barry K."/>
            <person name="LaButti K."/>
            <person name="Morin E."/>
            <person name="Salamov A."/>
            <person name="Lipzen A."/>
            <person name="Mereny Z."/>
            <person name="Hegedus B."/>
            <person name="Baldrian P."/>
            <person name="Stursova M."/>
            <person name="Weitz H."/>
            <person name="Taylor A."/>
            <person name="Grigoriev I.V."/>
            <person name="Nagy L.G."/>
            <person name="Martin F."/>
            <person name="Kauserud H."/>
        </authorList>
    </citation>
    <scope>NUCLEOTIDE SEQUENCE</scope>
    <source>
        <strain evidence="2">CBHHK002</strain>
    </source>
</reference>
<proteinExistence type="predicted"/>
<dbReference type="Proteomes" id="UP001218218">
    <property type="component" value="Unassembled WGS sequence"/>
</dbReference>
<dbReference type="Gene3D" id="2.120.10.70">
    <property type="entry name" value="Fucose-specific lectin"/>
    <property type="match status" value="1"/>
</dbReference>
<organism evidence="2 3">
    <name type="scientific">Mycena albidolilacea</name>
    <dbReference type="NCBI Taxonomy" id="1033008"/>
    <lineage>
        <taxon>Eukaryota</taxon>
        <taxon>Fungi</taxon>
        <taxon>Dikarya</taxon>
        <taxon>Basidiomycota</taxon>
        <taxon>Agaricomycotina</taxon>
        <taxon>Agaricomycetes</taxon>
        <taxon>Agaricomycetidae</taxon>
        <taxon>Agaricales</taxon>
        <taxon>Marasmiineae</taxon>
        <taxon>Mycenaceae</taxon>
        <taxon>Mycena</taxon>
    </lineage>
</organism>
<sequence length="191" mass="20122">MLILPIISALFIAIRLTAATTWSPSKFAVVNVAGSGARTYFYGGNGTIMEISTLGVPSNPTGYNTWIFLQPGISTLNIRNAAPSTDIAVIGYVSPATNAFAVRLFYQATNGSIITAYHSGVAGDPIWLLDPVVLATVPLGTPLSAFQSNLNGVLPQVIVIQYTDANGLLTQRFSTTDSINGIWSAPVTITT</sequence>
<keyword evidence="3" id="KW-1185">Reference proteome</keyword>
<evidence type="ECO:0000313" key="3">
    <source>
        <dbReference type="Proteomes" id="UP001218218"/>
    </source>
</evidence>
<evidence type="ECO:0000256" key="1">
    <source>
        <dbReference type="SAM" id="SignalP"/>
    </source>
</evidence>
<keyword evidence="1" id="KW-0732">Signal</keyword>
<feature type="chain" id="PRO_5042127534" description="Fucose-specific lectin" evidence="1">
    <location>
        <begin position="20"/>
        <end position="191"/>
    </location>
</feature>
<evidence type="ECO:0008006" key="4">
    <source>
        <dbReference type="Google" id="ProtNLM"/>
    </source>
</evidence>
<name>A0AAD7EL69_9AGAR</name>
<evidence type="ECO:0000313" key="2">
    <source>
        <dbReference type="EMBL" id="KAJ7331452.1"/>
    </source>
</evidence>
<gene>
    <name evidence="2" type="ORF">DFH08DRAFT_966450</name>
</gene>
<feature type="signal peptide" evidence="1">
    <location>
        <begin position="1"/>
        <end position="19"/>
    </location>
</feature>
<comment type="caution">
    <text evidence="2">The sequence shown here is derived from an EMBL/GenBank/DDBJ whole genome shotgun (WGS) entry which is preliminary data.</text>
</comment>
<protein>
    <recommendedName>
        <fullName evidence="4">Fucose-specific lectin</fullName>
    </recommendedName>
</protein>
<dbReference type="AlphaFoldDB" id="A0AAD7EL69"/>
<dbReference type="EMBL" id="JARIHO010000035">
    <property type="protein sequence ID" value="KAJ7331452.1"/>
    <property type="molecule type" value="Genomic_DNA"/>
</dbReference>